<protein>
    <submittedName>
        <fullName evidence="5">Helix-turn-helix domain-containing protein</fullName>
    </submittedName>
</protein>
<dbReference type="InterPro" id="IPR018062">
    <property type="entry name" value="HTH_AraC-typ_CS"/>
</dbReference>
<dbReference type="Gene3D" id="2.60.120.280">
    <property type="entry name" value="Regulatory protein AraC"/>
    <property type="match status" value="1"/>
</dbReference>
<feature type="domain" description="HTH araC/xylS-type" evidence="4">
    <location>
        <begin position="183"/>
        <end position="283"/>
    </location>
</feature>
<dbReference type="PROSITE" id="PS00041">
    <property type="entry name" value="HTH_ARAC_FAMILY_1"/>
    <property type="match status" value="1"/>
</dbReference>
<evidence type="ECO:0000256" key="1">
    <source>
        <dbReference type="ARBA" id="ARBA00023015"/>
    </source>
</evidence>
<dbReference type="InterPro" id="IPR020449">
    <property type="entry name" value="Tscrpt_reg_AraC-type_HTH"/>
</dbReference>
<dbReference type="Pfam" id="PF12833">
    <property type="entry name" value="HTH_18"/>
    <property type="match status" value="1"/>
</dbReference>
<gene>
    <name evidence="5" type="ORF">GC098_20680</name>
</gene>
<reference evidence="5 6" key="1">
    <citation type="submission" date="2019-10" db="EMBL/GenBank/DDBJ databases">
        <title>Description of Paenibacillus terrestris sp. nov.</title>
        <authorList>
            <person name="Carlier A."/>
            <person name="Qi S."/>
        </authorList>
    </citation>
    <scope>NUCLEOTIDE SEQUENCE [LARGE SCALE GENOMIC DNA]</scope>
    <source>
        <strain evidence="5 6">LMG 31458</strain>
    </source>
</reference>
<evidence type="ECO:0000256" key="3">
    <source>
        <dbReference type="ARBA" id="ARBA00023163"/>
    </source>
</evidence>
<evidence type="ECO:0000256" key="2">
    <source>
        <dbReference type="ARBA" id="ARBA00023125"/>
    </source>
</evidence>
<dbReference type="PRINTS" id="PR00032">
    <property type="entry name" value="HTHARAC"/>
</dbReference>
<proteinExistence type="predicted"/>
<evidence type="ECO:0000313" key="6">
    <source>
        <dbReference type="Proteomes" id="UP000616779"/>
    </source>
</evidence>
<dbReference type="PANTHER" id="PTHR43280:SF2">
    <property type="entry name" value="HTH-TYPE TRANSCRIPTIONAL REGULATOR EXSA"/>
    <property type="match status" value="1"/>
</dbReference>
<dbReference type="InterPro" id="IPR037923">
    <property type="entry name" value="HTH-like"/>
</dbReference>
<dbReference type="InterPro" id="IPR018060">
    <property type="entry name" value="HTH_AraC"/>
</dbReference>
<dbReference type="SMART" id="SM00342">
    <property type="entry name" value="HTH_ARAC"/>
    <property type="match status" value="1"/>
</dbReference>
<accession>A0ABX1XYZ5</accession>
<sequence>MKELNLRAMVTDYRKFFLITETDRKLPLILETVGYENEQKFYKREEGYPCFHWLQTIEGSGEIILESGSIKLSENQGMLLPAGVPHEYNITAAKWSTWYLTFDGALAASIVYALEIPLSTPISWGMETPLASIHEYYYEKYRYSHDFTGMNGSLEIYQFLTLLKKHGNVNKSASFSQSHERLLPLLLELEISFASSDVGLGWMSQLLGISSQHVNTLFRKAFGLSPYQYLLQLRLQKSKELLIAQPNQTVKQIAEATGFLDASHFISTFRKSVGLTPEVFRNQYNKKNQAEDFR</sequence>
<dbReference type="PROSITE" id="PS01124">
    <property type="entry name" value="HTH_ARAC_FAMILY_2"/>
    <property type="match status" value="1"/>
</dbReference>
<comment type="caution">
    <text evidence="5">The sequence shown here is derived from an EMBL/GenBank/DDBJ whole genome shotgun (WGS) entry which is preliminary data.</text>
</comment>
<dbReference type="Pfam" id="PF02311">
    <property type="entry name" value="AraC_binding"/>
    <property type="match status" value="1"/>
</dbReference>
<keyword evidence="2" id="KW-0238">DNA-binding</keyword>
<organism evidence="5 6">
    <name type="scientific">Paenibacillus phytorum</name>
    <dbReference type="NCBI Taxonomy" id="2654977"/>
    <lineage>
        <taxon>Bacteria</taxon>
        <taxon>Bacillati</taxon>
        <taxon>Bacillota</taxon>
        <taxon>Bacilli</taxon>
        <taxon>Bacillales</taxon>
        <taxon>Paenibacillaceae</taxon>
        <taxon>Paenibacillus</taxon>
    </lineage>
</organism>
<evidence type="ECO:0000259" key="4">
    <source>
        <dbReference type="PROSITE" id="PS01124"/>
    </source>
</evidence>
<dbReference type="InterPro" id="IPR009057">
    <property type="entry name" value="Homeodomain-like_sf"/>
</dbReference>
<dbReference type="PANTHER" id="PTHR43280">
    <property type="entry name" value="ARAC-FAMILY TRANSCRIPTIONAL REGULATOR"/>
    <property type="match status" value="1"/>
</dbReference>
<dbReference type="Gene3D" id="1.10.10.60">
    <property type="entry name" value="Homeodomain-like"/>
    <property type="match status" value="2"/>
</dbReference>
<keyword evidence="6" id="KW-1185">Reference proteome</keyword>
<dbReference type="InterPro" id="IPR003313">
    <property type="entry name" value="AraC-bd"/>
</dbReference>
<dbReference type="Proteomes" id="UP000616779">
    <property type="component" value="Unassembled WGS sequence"/>
</dbReference>
<keyword evidence="1" id="KW-0805">Transcription regulation</keyword>
<name>A0ABX1XYZ5_9BACL</name>
<dbReference type="SUPFAM" id="SSF46689">
    <property type="entry name" value="Homeodomain-like"/>
    <property type="match status" value="1"/>
</dbReference>
<dbReference type="EMBL" id="WHOA01000141">
    <property type="protein sequence ID" value="NOU73787.1"/>
    <property type="molecule type" value="Genomic_DNA"/>
</dbReference>
<dbReference type="SUPFAM" id="SSF51215">
    <property type="entry name" value="Regulatory protein AraC"/>
    <property type="match status" value="1"/>
</dbReference>
<keyword evidence="3" id="KW-0804">Transcription</keyword>
<evidence type="ECO:0000313" key="5">
    <source>
        <dbReference type="EMBL" id="NOU73787.1"/>
    </source>
</evidence>